<dbReference type="Pfam" id="PF07727">
    <property type="entry name" value="RVT_2"/>
    <property type="match status" value="1"/>
</dbReference>
<dbReference type="Gene3D" id="4.10.60.10">
    <property type="entry name" value="Zinc finger, CCHC-type"/>
    <property type="match status" value="1"/>
</dbReference>
<dbReference type="InterPro" id="IPR012337">
    <property type="entry name" value="RNaseH-like_sf"/>
</dbReference>
<feature type="compositionally biased region" description="Acidic residues" evidence="2">
    <location>
        <begin position="1423"/>
        <end position="1432"/>
    </location>
</feature>
<feature type="region of interest" description="Disordered" evidence="2">
    <location>
        <begin position="1357"/>
        <end position="1380"/>
    </location>
</feature>
<proteinExistence type="predicted"/>
<dbReference type="SUPFAM" id="SSF53098">
    <property type="entry name" value="Ribonuclease H-like"/>
    <property type="match status" value="1"/>
</dbReference>
<dbReference type="InterPro" id="IPR036875">
    <property type="entry name" value="Znf_CCHC_sf"/>
</dbReference>
<keyword evidence="1" id="KW-0064">Aspartyl protease</keyword>
<dbReference type="InterPro" id="IPR013103">
    <property type="entry name" value="RVT_2"/>
</dbReference>
<evidence type="ECO:0000256" key="2">
    <source>
        <dbReference type="SAM" id="MobiDB-lite"/>
    </source>
</evidence>
<protein>
    <submittedName>
        <fullName evidence="4">Putative ribonuclease H-like domain-containing protein</fullName>
    </submittedName>
</protein>
<comment type="caution">
    <text evidence="4">The sequence shown here is derived from an EMBL/GenBank/DDBJ whole genome shotgun (WGS) entry which is preliminary data.</text>
</comment>
<feature type="region of interest" description="Disordered" evidence="2">
    <location>
        <begin position="1394"/>
        <end position="1487"/>
    </location>
</feature>
<sequence length="1954" mass="220907">MALPDKYKLKFSSHKDAKTLMEALKKRFGGNTETKKVQKTLLKQQYENFTVSDAASVPAICAKMLMSSLPNVDSLSNAMDMLAMRARRFLQRTGRKLGADRPTSMGFDMSKVECYICHKKGYFARECGSPKDSLRSYASEPQRRTVPSYQAEEELANYALMAFSSSSSSSNNEVFTRAMFDCDDYLSSESDCESWPLTSLYDRFQPSERYHVVPPQYTGTFMPPKPNLVFNTALTVVETDHPAFNVQLSPTKPEQALSHTNRPTTPIIEDWVSDSKDESKTKAPQIAPSFVQPVRAAVTKIKVTRPRHANLIVTKSKSPIRRHLTRNPSLMTSNSPPRDTAVMAPVGNPQHALKDNGVIDSGYSRHLTGNMSYLSNFEELNGGYVAFGGNPKGGKISGKGKIKTGKLDFDDVYFVKELKFNLFSVSQMCDKKNSVLFTDTECLVLSPDFKLPDESQVLLRVPRENNMYNVNLKNNVPSGDLTCLFAKEKIDESNLWHRMLAHINFKTINKLVIVTDDYSRFTWVFFLANKDETSPILKTFITGLENQHSLKVTVIKSDNGTDFKNNDLNQFCGMKAIKKELSIHFYPFYFRLRQLILLVMSRIDSLAKFGGMVDEGFLVGYSVNSKAFRVFNGRTRIVQETLHVCFLKNMPNVAGSGPTWLFDIDSLTRTMNYQPVTTRNQTNPSAGFQDKFDAKKAGEEIDQQYMLFLVWSSGSTNPQNNDGDVTFDGMKHDFDAKKPEFEVSVSPSSSSQSRKQDNKTKKEARGKILTVGQNSLNSTNTFSAASPSNAPAKLEDITYSDDEDDVGAEADFNNLETSITEDGVHYEEVFALIARIEAIRLFLAYASFMGFMVYQMDVKSVFLYGTIEEEVYVCQPLGFEDPDHPDKVYKAVKALYGLHQALRAWYETFANYLLGNSFQREKIDQTLVINRQKGDILLVQIYVDDIIFGATNKDLCKSFEKLIKDKFQMSSIGELTFFLGLQVKQKKDEIFISQDKYVAEILRKFGLTEGKSASTPIDTEKPLLKDPDSEDVDVHTYRSIIGSLMYLSSSRPDNMFAVHACAHFQVTPKASHLYAVKRIFRYLKGKPHLGLWYPKDSPFDLVAYSDSDYAGASLDRKSTTRGCHFLGCRLISWQCKKQTVVATSSTETKYVAAASCYAQVLWIQNQLLDYGDSPLLGVNTPRSDEDRLELMELMVFLLPKVKKVRIGVNAVDLQVSAVRHMLLLLVHKLLMFNLTNWCCSLSAVKSSIKQVNDVTRLQAIVDRKKVVVTEATIREELCFDDAEGVDCLANEEIFEELARIGYEKPSTKLTFYKAFFSSQWKFLIHTILQCMSAKRTSWNEFSSLIVSAIIRLSSEPEIDKEGDANEHVEEVDTGDAAHGDVSAARGEVLAITEEPSIPSPTPPTPPPQPPQNIPSTSQRVETSDDTVMDDESNQGRMIAKMDQDDAVVLRDDKEEDKEVANPVKDVKEAKADESAQDQGRQAESQAKTYKIDMDNANKVLSMQEVETKPAEVQEVVDVVTTAKLITEVVAAASETVTTAIAATPSRRRKRVVIRDPEEESTTSTIIPAKTKSKDKAKFNSNVAFLLKTKEQIEEDENRALQKINETSAERAAKRRKLDDEVEDLKRHLQIVPNEDDDVYTEATSLARKVPVVDYEIIEMNKKPYYKIIRADANFVSGEEVPTLKIYSRPDAECCKTSSRRGNATRGRKGVVIIDPKETATPSTIIHSKAKSKDKGKRIVVEEPKPLKKQAQIEQDEAYARELEAELNKNIDWDEVIDHVQRKQKEDNAIKRNVAGFKMDYFKGMTYDDIRPIFEKKFNSNVAFLLKTKKQMDAEDSRALKRLMPNDEDDVYTKATPLALKVLVVDYESYTENNKPYYKIKRDDSSHQLYLSFISMLRNFDREGLEVLWRLVKEKFDSIKPNNFFDDFLLTTLGAMFEKPNIQAQIWKNQRSVHG</sequence>
<feature type="compositionally biased region" description="Basic and acidic residues" evidence="2">
    <location>
        <begin position="754"/>
        <end position="766"/>
    </location>
</feature>
<feature type="compositionally biased region" description="Polar residues" evidence="2">
    <location>
        <begin position="1476"/>
        <end position="1487"/>
    </location>
</feature>
<dbReference type="GO" id="GO:0008270">
    <property type="term" value="F:zinc ion binding"/>
    <property type="evidence" value="ECO:0007669"/>
    <property type="project" value="InterPro"/>
</dbReference>
<feature type="compositionally biased region" description="Low complexity" evidence="2">
    <location>
        <begin position="743"/>
        <end position="753"/>
    </location>
</feature>
<dbReference type="GO" id="GO:0015074">
    <property type="term" value="P:DNA integration"/>
    <property type="evidence" value="ECO:0007669"/>
    <property type="project" value="InterPro"/>
</dbReference>
<keyword evidence="1" id="KW-0378">Hydrolase</keyword>
<gene>
    <name evidence="4" type="ORF">Tci_024844</name>
</gene>
<keyword evidence="1" id="KW-0645">Protease</keyword>
<evidence type="ECO:0000256" key="1">
    <source>
        <dbReference type="ARBA" id="ARBA00022750"/>
    </source>
</evidence>
<dbReference type="EMBL" id="BKCJ010003083">
    <property type="protein sequence ID" value="GEU52866.1"/>
    <property type="molecule type" value="Genomic_DNA"/>
</dbReference>
<dbReference type="InterPro" id="IPR001584">
    <property type="entry name" value="Integrase_cat-core"/>
</dbReference>
<dbReference type="CDD" id="cd09272">
    <property type="entry name" value="RNase_HI_RT_Ty1"/>
    <property type="match status" value="1"/>
</dbReference>
<feature type="compositionally biased region" description="Pro residues" evidence="2">
    <location>
        <begin position="1397"/>
        <end position="1412"/>
    </location>
</feature>
<dbReference type="InterPro" id="IPR054722">
    <property type="entry name" value="PolX-like_BBD"/>
</dbReference>
<evidence type="ECO:0000313" key="4">
    <source>
        <dbReference type="EMBL" id="GEU52866.1"/>
    </source>
</evidence>
<dbReference type="GO" id="GO:0004190">
    <property type="term" value="F:aspartic-type endopeptidase activity"/>
    <property type="evidence" value="ECO:0007669"/>
    <property type="project" value="UniProtKB-KW"/>
</dbReference>
<dbReference type="SUPFAM" id="SSF56672">
    <property type="entry name" value="DNA/RNA polymerases"/>
    <property type="match status" value="1"/>
</dbReference>
<dbReference type="PANTHER" id="PTHR11439">
    <property type="entry name" value="GAG-POL-RELATED RETROTRANSPOSON"/>
    <property type="match status" value="1"/>
</dbReference>
<organism evidence="4">
    <name type="scientific">Tanacetum cinerariifolium</name>
    <name type="common">Dalmatian daisy</name>
    <name type="synonym">Chrysanthemum cinerariifolium</name>
    <dbReference type="NCBI Taxonomy" id="118510"/>
    <lineage>
        <taxon>Eukaryota</taxon>
        <taxon>Viridiplantae</taxon>
        <taxon>Streptophyta</taxon>
        <taxon>Embryophyta</taxon>
        <taxon>Tracheophyta</taxon>
        <taxon>Spermatophyta</taxon>
        <taxon>Magnoliopsida</taxon>
        <taxon>eudicotyledons</taxon>
        <taxon>Gunneridae</taxon>
        <taxon>Pentapetalae</taxon>
        <taxon>asterids</taxon>
        <taxon>campanulids</taxon>
        <taxon>Asterales</taxon>
        <taxon>Asteraceae</taxon>
        <taxon>Asteroideae</taxon>
        <taxon>Anthemideae</taxon>
        <taxon>Anthemidinae</taxon>
        <taxon>Tanacetum</taxon>
    </lineage>
</organism>
<dbReference type="InterPro" id="IPR036397">
    <property type="entry name" value="RNaseH_sf"/>
</dbReference>
<accession>A0A6L2KU83</accession>
<feature type="compositionally biased region" description="Basic and acidic residues" evidence="2">
    <location>
        <begin position="1439"/>
        <end position="1473"/>
    </location>
</feature>
<dbReference type="SUPFAM" id="SSF57756">
    <property type="entry name" value="Retrovirus zinc finger-like domains"/>
    <property type="match status" value="1"/>
</dbReference>
<dbReference type="PANTHER" id="PTHR11439:SF495">
    <property type="entry name" value="REVERSE TRANSCRIPTASE, RNA-DEPENDENT DNA POLYMERASE-RELATED"/>
    <property type="match status" value="1"/>
</dbReference>
<dbReference type="Gene3D" id="3.30.420.10">
    <property type="entry name" value="Ribonuclease H-like superfamily/Ribonuclease H"/>
    <property type="match status" value="1"/>
</dbReference>
<dbReference type="InterPro" id="IPR043502">
    <property type="entry name" value="DNA/RNA_pol_sf"/>
</dbReference>
<dbReference type="GO" id="GO:0003676">
    <property type="term" value="F:nucleic acid binding"/>
    <property type="evidence" value="ECO:0007669"/>
    <property type="project" value="InterPro"/>
</dbReference>
<reference evidence="4" key="1">
    <citation type="journal article" date="2019" name="Sci. Rep.">
        <title>Draft genome of Tanacetum cinerariifolium, the natural source of mosquito coil.</title>
        <authorList>
            <person name="Yamashiro T."/>
            <person name="Shiraishi A."/>
            <person name="Satake H."/>
            <person name="Nakayama K."/>
        </authorList>
    </citation>
    <scope>NUCLEOTIDE SEQUENCE</scope>
</reference>
<feature type="domain" description="Integrase catalytic" evidence="3">
    <location>
        <begin position="473"/>
        <end position="587"/>
    </location>
</feature>
<evidence type="ECO:0000259" key="3">
    <source>
        <dbReference type="PROSITE" id="PS50994"/>
    </source>
</evidence>
<dbReference type="PROSITE" id="PS50994">
    <property type="entry name" value="INTEGRASE"/>
    <property type="match status" value="1"/>
</dbReference>
<dbReference type="Pfam" id="PF22936">
    <property type="entry name" value="Pol_BBD"/>
    <property type="match status" value="1"/>
</dbReference>
<feature type="region of interest" description="Disordered" evidence="2">
    <location>
        <begin position="741"/>
        <end position="770"/>
    </location>
</feature>
<feature type="compositionally biased region" description="Basic and acidic residues" evidence="2">
    <location>
        <begin position="1357"/>
        <end position="1378"/>
    </location>
</feature>
<name>A0A6L2KU83_TANCI</name>